<dbReference type="OrthoDB" id="1659152at2"/>
<feature type="transmembrane region" description="Helical" evidence="1">
    <location>
        <begin position="156"/>
        <end position="175"/>
    </location>
</feature>
<gene>
    <name evidence="2" type="ORF">DCMF_19110</name>
</gene>
<accession>A0A3G1KVR1</accession>
<dbReference type="RefSeq" id="WP_148135898.1">
    <property type="nucleotide sequence ID" value="NZ_CP017634.1"/>
</dbReference>
<sequence length="229" mass="26902">MDKLIDKLSLYDFFGYIIPGFLGTWALNVFFVETLQVNFIFKLDVGFINSVLFVAISYYIGVLLHELSELLQEHFFKRIWKGLPSERFLVDSDNKYSTEFKASLKKMIESKFGLIVGNDNKKSQEAFNLIYSGLQGAGKDEKAQLFNSLYGMYRNFFAGTVMCLLVFLIKGFVLVCRENWQSLFESFLYAFLFLLATLTLMRRLRRFGERLADYVIRDYYNYYLEHKSE</sequence>
<feature type="transmembrane region" description="Helical" evidence="1">
    <location>
        <begin position="39"/>
        <end position="60"/>
    </location>
</feature>
<evidence type="ECO:0000256" key="1">
    <source>
        <dbReference type="SAM" id="Phobius"/>
    </source>
</evidence>
<organism evidence="2 3">
    <name type="scientific">Formimonas warabiya</name>
    <dbReference type="NCBI Taxonomy" id="1761012"/>
    <lineage>
        <taxon>Bacteria</taxon>
        <taxon>Bacillati</taxon>
        <taxon>Bacillota</taxon>
        <taxon>Clostridia</taxon>
        <taxon>Eubacteriales</taxon>
        <taxon>Peptococcaceae</taxon>
        <taxon>Candidatus Formimonas</taxon>
    </lineage>
</organism>
<keyword evidence="1" id="KW-0472">Membrane</keyword>
<name>A0A3G1KVR1_FORW1</name>
<feature type="transmembrane region" description="Helical" evidence="1">
    <location>
        <begin position="187"/>
        <end position="204"/>
    </location>
</feature>
<feature type="transmembrane region" description="Helical" evidence="1">
    <location>
        <begin position="13"/>
        <end position="32"/>
    </location>
</feature>
<evidence type="ECO:0000313" key="3">
    <source>
        <dbReference type="Proteomes" id="UP000323521"/>
    </source>
</evidence>
<keyword evidence="1" id="KW-1133">Transmembrane helix</keyword>
<protein>
    <submittedName>
        <fullName evidence="2">Uncharacterized protein</fullName>
    </submittedName>
</protein>
<evidence type="ECO:0000313" key="2">
    <source>
        <dbReference type="EMBL" id="ATW26578.1"/>
    </source>
</evidence>
<reference evidence="2 3" key="1">
    <citation type="submission" date="2016-10" db="EMBL/GenBank/DDBJ databases">
        <title>Complete Genome Sequence of Peptococcaceae strain DCMF.</title>
        <authorList>
            <person name="Edwards R.J."/>
            <person name="Holland S.I."/>
            <person name="Deshpande N.P."/>
            <person name="Wong Y.K."/>
            <person name="Ertan H."/>
            <person name="Manefield M."/>
            <person name="Russell T.L."/>
            <person name="Lee M.J."/>
        </authorList>
    </citation>
    <scope>NUCLEOTIDE SEQUENCE [LARGE SCALE GENOMIC DNA]</scope>
    <source>
        <strain evidence="2 3">DCMF</strain>
    </source>
</reference>
<dbReference type="EMBL" id="CP017634">
    <property type="protein sequence ID" value="ATW26578.1"/>
    <property type="molecule type" value="Genomic_DNA"/>
</dbReference>
<keyword evidence="1" id="KW-0812">Transmembrane</keyword>
<proteinExistence type="predicted"/>
<keyword evidence="3" id="KW-1185">Reference proteome</keyword>
<dbReference type="Proteomes" id="UP000323521">
    <property type="component" value="Chromosome"/>
</dbReference>
<dbReference type="KEGG" id="fwa:DCMF_19110"/>
<dbReference type="AlphaFoldDB" id="A0A3G1KVR1"/>